<sequence length="123" mass="13839">MATAVIEGYKNCHYPPGIEFNPKWKDMVEDRVGTRVLIMATTVIEGYKYCHYPPGIEFDKNLKTAVEYRIGTGVPLNRSKGVAFDPPNMAHYINKGTATMYGCNSGPARDGTTRNWLLCLYKK</sequence>
<dbReference type="Proteomes" id="UP000270094">
    <property type="component" value="Unassembled WGS sequence"/>
</dbReference>
<organism evidence="1 2">
    <name type="scientific">Strongylus vulgaris</name>
    <name type="common">Blood worm</name>
    <dbReference type="NCBI Taxonomy" id="40348"/>
    <lineage>
        <taxon>Eukaryota</taxon>
        <taxon>Metazoa</taxon>
        <taxon>Ecdysozoa</taxon>
        <taxon>Nematoda</taxon>
        <taxon>Chromadorea</taxon>
        <taxon>Rhabditida</taxon>
        <taxon>Rhabditina</taxon>
        <taxon>Rhabditomorpha</taxon>
        <taxon>Strongyloidea</taxon>
        <taxon>Strongylidae</taxon>
        <taxon>Strongylus</taxon>
    </lineage>
</organism>
<keyword evidence="2" id="KW-1185">Reference proteome</keyword>
<protein>
    <submittedName>
        <fullName evidence="1">Uncharacterized protein</fullName>
    </submittedName>
</protein>
<dbReference type="AlphaFoldDB" id="A0A3P7J3Y3"/>
<name>A0A3P7J3Y3_STRVU</name>
<evidence type="ECO:0000313" key="2">
    <source>
        <dbReference type="Proteomes" id="UP000270094"/>
    </source>
</evidence>
<accession>A0A3P7J3Y3</accession>
<dbReference type="EMBL" id="UYYB01094979">
    <property type="protein sequence ID" value="VDM75153.1"/>
    <property type="molecule type" value="Genomic_DNA"/>
</dbReference>
<reference evidence="1 2" key="1">
    <citation type="submission" date="2018-11" db="EMBL/GenBank/DDBJ databases">
        <authorList>
            <consortium name="Pathogen Informatics"/>
        </authorList>
    </citation>
    <scope>NUCLEOTIDE SEQUENCE [LARGE SCALE GENOMIC DNA]</scope>
</reference>
<gene>
    <name evidence="1" type="ORF">SVUK_LOCUS10151</name>
</gene>
<evidence type="ECO:0000313" key="1">
    <source>
        <dbReference type="EMBL" id="VDM75153.1"/>
    </source>
</evidence>
<proteinExistence type="predicted"/>